<reference evidence="1 2" key="1">
    <citation type="submission" date="2016-08" db="EMBL/GenBank/DDBJ databases">
        <title>Complete genome sequence of Streptomyces agglomeratus strain 6-3-2, a novel anti-MRSA actinomycete isolated from Wuli of Tebit, China.</title>
        <authorList>
            <person name="Chen X."/>
        </authorList>
    </citation>
    <scope>NUCLEOTIDE SEQUENCE [LARGE SCALE GENOMIC DNA]</scope>
    <source>
        <strain evidence="1 2">6-3-2</strain>
    </source>
</reference>
<dbReference type="AlphaFoldDB" id="A0A1E5PH67"/>
<sequence>MSRRGRRAVLPPTNFATEPALAANGLVVTIVNKAGHGKDFVFSDLPIPEPMKCSLAVVFAAQQMKWTSHYSATAAWNRLKVFADFISGLDTPPEDLTGLDAAALKRWRLQNISTNTGRTTLRVVHRILRSDPRLSEGPVAEELARRVPAPKPVRKSYDEAEREHVLLAAGRQFRTAWLRIRENTVLLEQWRAGFLADGSLDWRLGEALDHVARVGDVPRTQLPSGRQAVTNRGLLGGRDSEHTWGRLFLTPSELTALAVLLTDRFGWNLSVYDRMPAPTRAPSVAETKNVTYQVQVEKRRAGNGRWFSTENFTDSGADSPGRLITQALQATLHGRLLAAQLAPGTDLLMTARAVRQKGGRKDMDRPPVVGPLVFGVSGVDGKSWASEHELSGSPFRQIRRTTVTREGKPLQHTQGTHESVYVLPDQKVRQDSQQIFEDGALEALDQAKKIFFGGHLALGPDPAHGQTATADCADETTTPWPAPGGGCGADFLLCLACPNAHVHPGHHPRLALLHEQIQSLRSAMPEHRWHQRWYEHWQRLDDLADKAGRPSWATALGRVSDTDRALVDLLLKGQLAP</sequence>
<proteinExistence type="predicted"/>
<keyword evidence="2" id="KW-1185">Reference proteome</keyword>
<name>A0A1E5PH67_9ACTN</name>
<comment type="caution">
    <text evidence="1">The sequence shown here is derived from an EMBL/GenBank/DDBJ whole genome shotgun (WGS) entry which is preliminary data.</text>
</comment>
<organism evidence="1 2">
    <name type="scientific">Streptomyces agglomeratus</name>
    <dbReference type="NCBI Taxonomy" id="285458"/>
    <lineage>
        <taxon>Bacteria</taxon>
        <taxon>Bacillati</taxon>
        <taxon>Actinomycetota</taxon>
        <taxon>Actinomycetes</taxon>
        <taxon>Kitasatosporales</taxon>
        <taxon>Streptomycetaceae</taxon>
        <taxon>Streptomyces</taxon>
    </lineage>
</organism>
<evidence type="ECO:0000313" key="2">
    <source>
        <dbReference type="Proteomes" id="UP000095759"/>
    </source>
</evidence>
<dbReference type="RefSeq" id="WP_069774530.1">
    <property type="nucleotide sequence ID" value="NZ_MEHI01000001.1"/>
</dbReference>
<gene>
    <name evidence="1" type="ORF">AS594_34995</name>
</gene>
<accession>A0A1E5PH67</accession>
<protein>
    <submittedName>
        <fullName evidence="1">Uncharacterized protein</fullName>
    </submittedName>
</protein>
<dbReference type="EMBL" id="MEHJ01000001">
    <property type="protein sequence ID" value="OEJ28867.1"/>
    <property type="molecule type" value="Genomic_DNA"/>
</dbReference>
<evidence type="ECO:0000313" key="1">
    <source>
        <dbReference type="EMBL" id="OEJ28867.1"/>
    </source>
</evidence>
<dbReference type="OrthoDB" id="3353677at2"/>
<dbReference type="Proteomes" id="UP000095759">
    <property type="component" value="Unassembled WGS sequence"/>
</dbReference>